<sequence length="116" mass="13318">MTLLAYENQLFSAQCCLPDAIAYVMRPCCLVCLSIQHFGGQIPMKYAHTKDIPVGDVKAIFLIIKNPQHVQTYLLRVANLYEKISWRVFFDIPVSVDHYGSHSGNRDKIKQVKLYE</sequence>
<reference evidence="1 2" key="1">
    <citation type="submission" date="2019-06" db="EMBL/GenBank/DDBJ databases">
        <title>Draft genomes of female and male turbot (Scophthalmus maximus).</title>
        <authorList>
            <person name="Xu H."/>
            <person name="Xu X.-W."/>
            <person name="Shao C."/>
            <person name="Chen S."/>
        </authorList>
    </citation>
    <scope>NUCLEOTIDE SEQUENCE [LARGE SCALE GENOMIC DNA]</scope>
    <source>
        <strain evidence="1">Ysfricsl-2016a</strain>
        <tissue evidence="1">Blood</tissue>
    </source>
</reference>
<name>A0A6A4RX80_SCOMX</name>
<dbReference type="EMBL" id="VEVO01000022">
    <property type="protein sequence ID" value="KAF0023064.1"/>
    <property type="molecule type" value="Genomic_DNA"/>
</dbReference>
<dbReference type="Proteomes" id="UP000438429">
    <property type="component" value="Unassembled WGS sequence"/>
</dbReference>
<accession>A0A6A4RX80</accession>
<dbReference type="AlphaFoldDB" id="A0A6A4RX80"/>
<comment type="caution">
    <text evidence="1">The sequence shown here is derived from an EMBL/GenBank/DDBJ whole genome shotgun (WGS) entry which is preliminary data.</text>
</comment>
<evidence type="ECO:0000313" key="1">
    <source>
        <dbReference type="EMBL" id="KAF0023064.1"/>
    </source>
</evidence>
<organism evidence="1 2">
    <name type="scientific">Scophthalmus maximus</name>
    <name type="common">Turbot</name>
    <name type="synonym">Psetta maxima</name>
    <dbReference type="NCBI Taxonomy" id="52904"/>
    <lineage>
        <taxon>Eukaryota</taxon>
        <taxon>Metazoa</taxon>
        <taxon>Chordata</taxon>
        <taxon>Craniata</taxon>
        <taxon>Vertebrata</taxon>
        <taxon>Euteleostomi</taxon>
        <taxon>Actinopterygii</taxon>
        <taxon>Neopterygii</taxon>
        <taxon>Teleostei</taxon>
        <taxon>Neoteleostei</taxon>
        <taxon>Acanthomorphata</taxon>
        <taxon>Carangaria</taxon>
        <taxon>Pleuronectiformes</taxon>
        <taxon>Pleuronectoidei</taxon>
        <taxon>Scophthalmidae</taxon>
        <taxon>Scophthalmus</taxon>
    </lineage>
</organism>
<gene>
    <name evidence="1" type="ORF">F2P81_023694</name>
</gene>
<evidence type="ECO:0000313" key="2">
    <source>
        <dbReference type="Proteomes" id="UP000438429"/>
    </source>
</evidence>
<protein>
    <submittedName>
        <fullName evidence="1">Uncharacterized protein</fullName>
    </submittedName>
</protein>
<proteinExistence type="predicted"/>